<accession>A0ABD3W4T2</accession>
<feature type="non-terminal residue" evidence="1">
    <location>
        <position position="1"/>
    </location>
</feature>
<comment type="caution">
    <text evidence="1">The sequence shown here is derived from an EMBL/GenBank/DDBJ whole genome shotgun (WGS) entry which is preliminary data.</text>
</comment>
<proteinExistence type="predicted"/>
<evidence type="ECO:0000313" key="2">
    <source>
        <dbReference type="Proteomes" id="UP001634394"/>
    </source>
</evidence>
<dbReference type="Proteomes" id="UP001634394">
    <property type="component" value="Unassembled WGS sequence"/>
</dbReference>
<sequence length="65" mass="7466">LSLGREISIGGSFSPLTTWLLKKRLLSHARRPCFLGMRQNQKFLLVSTYKFGMQTTSQLMTFSVR</sequence>
<keyword evidence="2" id="KW-1185">Reference proteome</keyword>
<gene>
    <name evidence="1" type="ORF">ACJMK2_040622</name>
</gene>
<name>A0ABD3W4T2_SINWO</name>
<protein>
    <submittedName>
        <fullName evidence="1">Uncharacterized protein</fullName>
    </submittedName>
</protein>
<organism evidence="1 2">
    <name type="scientific">Sinanodonta woodiana</name>
    <name type="common">Chinese pond mussel</name>
    <name type="synonym">Anodonta woodiana</name>
    <dbReference type="NCBI Taxonomy" id="1069815"/>
    <lineage>
        <taxon>Eukaryota</taxon>
        <taxon>Metazoa</taxon>
        <taxon>Spiralia</taxon>
        <taxon>Lophotrochozoa</taxon>
        <taxon>Mollusca</taxon>
        <taxon>Bivalvia</taxon>
        <taxon>Autobranchia</taxon>
        <taxon>Heteroconchia</taxon>
        <taxon>Palaeoheterodonta</taxon>
        <taxon>Unionida</taxon>
        <taxon>Unionoidea</taxon>
        <taxon>Unionidae</taxon>
        <taxon>Unioninae</taxon>
        <taxon>Sinanodonta</taxon>
    </lineage>
</organism>
<evidence type="ECO:0000313" key="1">
    <source>
        <dbReference type="EMBL" id="KAL3867772.1"/>
    </source>
</evidence>
<reference evidence="1 2" key="1">
    <citation type="submission" date="2024-11" db="EMBL/GenBank/DDBJ databases">
        <title>Chromosome-level genome assembly of the freshwater bivalve Anodonta woodiana.</title>
        <authorList>
            <person name="Chen X."/>
        </authorList>
    </citation>
    <scope>NUCLEOTIDE SEQUENCE [LARGE SCALE GENOMIC DNA]</scope>
    <source>
        <strain evidence="1">MN2024</strain>
        <tissue evidence="1">Gills</tissue>
    </source>
</reference>
<dbReference type="AlphaFoldDB" id="A0ABD3W4T2"/>
<dbReference type="EMBL" id="JBJQND010000008">
    <property type="protein sequence ID" value="KAL3867772.1"/>
    <property type="molecule type" value="Genomic_DNA"/>
</dbReference>